<dbReference type="HOGENOM" id="CLU_1855126_0_0_1"/>
<gene>
    <name evidence="1" type="ORF">CGGC5_14623</name>
</gene>
<dbReference type="AlphaFoldDB" id="L2FCE4"/>
<dbReference type="EMBL" id="KB021355">
    <property type="protein sequence ID" value="ELA23726.1"/>
    <property type="molecule type" value="Genomic_DNA"/>
</dbReference>
<proteinExistence type="predicted"/>
<name>L2FCE4_COLFN</name>
<organism evidence="1">
    <name type="scientific">Colletotrichum fructicola (strain Nara gc5)</name>
    <name type="common">Anthracnose fungus</name>
    <name type="synonym">Colletotrichum gloeosporioides (strain Nara gc5)</name>
    <dbReference type="NCBI Taxonomy" id="1213859"/>
    <lineage>
        <taxon>Eukaryota</taxon>
        <taxon>Fungi</taxon>
        <taxon>Dikarya</taxon>
        <taxon>Ascomycota</taxon>
        <taxon>Pezizomycotina</taxon>
        <taxon>Sordariomycetes</taxon>
        <taxon>Hypocreomycetidae</taxon>
        <taxon>Glomerellales</taxon>
        <taxon>Glomerellaceae</taxon>
        <taxon>Colletotrichum</taxon>
        <taxon>Colletotrichum gloeosporioides species complex</taxon>
    </lineage>
</organism>
<sequence>MSPSGLFSCPPPTDSADQRWTTNDIRAMIRIFETYAGPFAVGTVAELLGRASHSEDGKWTILHRQSAHALSVSEAKVAATSARGGPSIAPCYCFLIACPFGNSVTSVVGGIDDFELRVYLEGSLTGSFGLQLPQVEEE</sequence>
<protein>
    <submittedName>
        <fullName evidence="1">Uncharacterized protein</fullName>
    </submittedName>
</protein>
<reference evidence="1" key="1">
    <citation type="submission" date="2012-08" db="EMBL/GenBank/DDBJ databases">
        <title>Genome analysis of Colletotrichum orbiculare and Colletotrichum fructicola.</title>
        <authorList>
            <person name="Gan P.H.P."/>
            <person name="Ikeda K."/>
            <person name="Irieda H."/>
            <person name="Narusaka M."/>
            <person name="O'Connell R.J."/>
            <person name="Narusaka Y."/>
            <person name="Takano Y."/>
            <person name="Kubo Y."/>
            <person name="Shirasu K."/>
        </authorList>
    </citation>
    <scope>NUCLEOTIDE SEQUENCE</scope>
    <source>
        <strain evidence="1">Nara gc5</strain>
    </source>
</reference>
<evidence type="ECO:0000313" key="1">
    <source>
        <dbReference type="EMBL" id="ELA23726.1"/>
    </source>
</evidence>
<accession>L2FCE4</accession>